<dbReference type="EMBL" id="JBHSMZ010000006">
    <property type="protein sequence ID" value="MFC5549083.1"/>
    <property type="molecule type" value="Genomic_DNA"/>
</dbReference>
<evidence type="ECO:0000259" key="1">
    <source>
        <dbReference type="SMART" id="SM01126"/>
    </source>
</evidence>
<dbReference type="InterPro" id="IPR003220">
    <property type="entry name" value="InsA_N_dom_Znf"/>
</dbReference>
<evidence type="ECO:0000313" key="3">
    <source>
        <dbReference type="Proteomes" id="UP001596086"/>
    </source>
</evidence>
<dbReference type="SMART" id="SM01126">
    <property type="entry name" value="DDE_Tnp_IS1595"/>
    <property type="match status" value="1"/>
</dbReference>
<dbReference type="NCBIfam" id="NF033547">
    <property type="entry name" value="transpos_IS1595"/>
    <property type="match status" value="1"/>
</dbReference>
<keyword evidence="3" id="KW-1185">Reference proteome</keyword>
<gene>
    <name evidence="2" type="ORF">ACFPO9_11195</name>
</gene>
<dbReference type="InterPro" id="IPR024445">
    <property type="entry name" value="Tnp_ISXO2-like"/>
</dbReference>
<organism evidence="2 3">
    <name type="scientific">Massilia aerilata</name>
    <dbReference type="NCBI Taxonomy" id="453817"/>
    <lineage>
        <taxon>Bacteria</taxon>
        <taxon>Pseudomonadati</taxon>
        <taxon>Pseudomonadota</taxon>
        <taxon>Betaproteobacteria</taxon>
        <taxon>Burkholderiales</taxon>
        <taxon>Oxalobacteraceae</taxon>
        <taxon>Telluria group</taxon>
        <taxon>Massilia</taxon>
    </lineage>
</organism>
<dbReference type="InterPro" id="IPR051354">
    <property type="entry name" value="Transposase_27_IS1"/>
</dbReference>
<dbReference type="PANTHER" id="PTHR33293">
    <property type="entry name" value="INSERTION ELEMENT IS1 1 PROTEIN INSB-RELATED"/>
    <property type="match status" value="1"/>
</dbReference>
<dbReference type="Proteomes" id="UP001596086">
    <property type="component" value="Unassembled WGS sequence"/>
</dbReference>
<evidence type="ECO:0000313" key="2">
    <source>
        <dbReference type="EMBL" id="MFC5549083.1"/>
    </source>
</evidence>
<accession>A0ABW0S0N4</accession>
<dbReference type="Pfam" id="PF03811">
    <property type="entry name" value="Zn_ribbon_InsA"/>
    <property type="match status" value="1"/>
</dbReference>
<feature type="domain" description="ISXO2-like transposase" evidence="1">
    <location>
        <begin position="142"/>
        <end position="296"/>
    </location>
</feature>
<dbReference type="PANTHER" id="PTHR33293:SF1">
    <property type="entry name" value="INSERTION ELEMENT IS1 1 PROTEIN INSB-RELATED"/>
    <property type="match status" value="1"/>
</dbReference>
<name>A0ABW0S0N4_9BURK</name>
<proteinExistence type="predicted"/>
<sequence length="318" mass="35740">MHARTFDHFLKQIPVLTRRQRERLLALLLPAAKLDKTVELIEQMAAPRLACPACGSRQLYRHGQAHGLQRYRCRGCGRTCNALSGTPLARLRHKQHWLDYLDRMLDSRSIRRAAAELGVASATSFRWRHRFLGLSKEDRAACLTGIAEADEMYVLESHKGARHLQRAPRKRGGKATRRGISNEQMCILVARDRAGQTLDWVPGKGPVTRAQLHEHLKSRLEPDVLLVTDAHAAYRAFAAEAGITHQAVNPKAGVRTRGAIHMQNVNAYHSRLRAWLLPFRGVASRYLGNYLGWRWALDGGRIGTSDAFLRAALGVFNT</sequence>
<dbReference type="RefSeq" id="WP_379770613.1">
    <property type="nucleotide sequence ID" value="NZ_JBHSMZ010000006.1"/>
</dbReference>
<reference evidence="3" key="1">
    <citation type="journal article" date="2019" name="Int. J. Syst. Evol. Microbiol.">
        <title>The Global Catalogue of Microorganisms (GCM) 10K type strain sequencing project: providing services to taxonomists for standard genome sequencing and annotation.</title>
        <authorList>
            <consortium name="The Broad Institute Genomics Platform"/>
            <consortium name="The Broad Institute Genome Sequencing Center for Infectious Disease"/>
            <person name="Wu L."/>
            <person name="Ma J."/>
        </authorList>
    </citation>
    <scope>NUCLEOTIDE SEQUENCE [LARGE SCALE GENOMIC DNA]</scope>
    <source>
        <strain evidence="3">CGMCC 4.5798</strain>
    </source>
</reference>
<protein>
    <submittedName>
        <fullName evidence="2">IS1595 family transposase</fullName>
    </submittedName>
</protein>
<comment type="caution">
    <text evidence="2">The sequence shown here is derived from an EMBL/GenBank/DDBJ whole genome shotgun (WGS) entry which is preliminary data.</text>
</comment>
<dbReference type="Pfam" id="PF12762">
    <property type="entry name" value="DDE_Tnp_IS1595"/>
    <property type="match status" value="1"/>
</dbReference>